<proteinExistence type="predicted"/>
<comment type="caution">
    <text evidence="2">The sequence shown here is derived from an EMBL/GenBank/DDBJ whole genome shotgun (WGS) entry which is preliminary data.</text>
</comment>
<name>A0A556U3R6_BAGYA</name>
<feature type="compositionally biased region" description="Basic and acidic residues" evidence="1">
    <location>
        <begin position="138"/>
        <end position="148"/>
    </location>
</feature>
<sequence>MPVGDPFYSEERVSFLRRSPHLGLTEIIQEKLKKPLKLFKREGVVKPAEDGHLRATEPRPGAVPMGRAVRLYFAGSCLGLGCCGGQCSREREIELPSGPEEGIGLMCQIRAARAAGEQMFQVECALHTRSGGTGRPSVAREQHRADLE</sequence>
<dbReference type="Proteomes" id="UP000319801">
    <property type="component" value="Unassembled WGS sequence"/>
</dbReference>
<protein>
    <submittedName>
        <fullName evidence="2">Uncharacterized protein</fullName>
    </submittedName>
</protein>
<dbReference type="AlphaFoldDB" id="A0A556U3R6"/>
<accession>A0A556U3R6</accession>
<keyword evidence="3" id="KW-1185">Reference proteome</keyword>
<organism evidence="2 3">
    <name type="scientific">Bagarius yarrelli</name>
    <name type="common">Goonch</name>
    <name type="synonym">Bagrus yarrelli</name>
    <dbReference type="NCBI Taxonomy" id="175774"/>
    <lineage>
        <taxon>Eukaryota</taxon>
        <taxon>Metazoa</taxon>
        <taxon>Chordata</taxon>
        <taxon>Craniata</taxon>
        <taxon>Vertebrata</taxon>
        <taxon>Euteleostomi</taxon>
        <taxon>Actinopterygii</taxon>
        <taxon>Neopterygii</taxon>
        <taxon>Teleostei</taxon>
        <taxon>Ostariophysi</taxon>
        <taxon>Siluriformes</taxon>
        <taxon>Sisoridae</taxon>
        <taxon>Sisorinae</taxon>
        <taxon>Bagarius</taxon>
    </lineage>
</organism>
<feature type="region of interest" description="Disordered" evidence="1">
    <location>
        <begin position="129"/>
        <end position="148"/>
    </location>
</feature>
<evidence type="ECO:0000313" key="2">
    <source>
        <dbReference type="EMBL" id="TSM36151.1"/>
    </source>
</evidence>
<dbReference type="EMBL" id="VCAZ01000044">
    <property type="protein sequence ID" value="TSM36151.1"/>
    <property type="molecule type" value="Genomic_DNA"/>
</dbReference>
<gene>
    <name evidence="2" type="ORF">Baya_8284</name>
</gene>
<evidence type="ECO:0000313" key="3">
    <source>
        <dbReference type="Proteomes" id="UP000319801"/>
    </source>
</evidence>
<evidence type="ECO:0000256" key="1">
    <source>
        <dbReference type="SAM" id="MobiDB-lite"/>
    </source>
</evidence>
<reference evidence="2 3" key="1">
    <citation type="journal article" date="2019" name="Genome Biol. Evol.">
        <title>Whole-Genome Sequencing of the Giant Devil Catfish, Bagarius yarrelli.</title>
        <authorList>
            <person name="Jiang W."/>
            <person name="Lv Y."/>
            <person name="Cheng L."/>
            <person name="Yang K."/>
            <person name="Chao B."/>
            <person name="Wang X."/>
            <person name="Li Y."/>
            <person name="Pan X."/>
            <person name="You X."/>
            <person name="Zhang Y."/>
            <person name="Yang J."/>
            <person name="Li J."/>
            <person name="Zhang X."/>
            <person name="Liu S."/>
            <person name="Sun C."/>
            <person name="Yang J."/>
            <person name="Shi Q."/>
        </authorList>
    </citation>
    <scope>NUCLEOTIDE SEQUENCE [LARGE SCALE GENOMIC DNA]</scope>
    <source>
        <strain evidence="2">JWS20170419001</strain>
        <tissue evidence="2">Muscle</tissue>
    </source>
</reference>